<dbReference type="Proteomes" id="UP000555728">
    <property type="component" value="Unassembled WGS sequence"/>
</dbReference>
<reference evidence="2 3" key="1">
    <citation type="submission" date="2020-08" db="EMBL/GenBank/DDBJ databases">
        <title>Genome sequencing of Purple Non-Sulfur Bacteria from various extreme environments.</title>
        <authorList>
            <person name="Mayer M."/>
        </authorList>
    </citation>
    <scope>NUCLEOTIDE SEQUENCE [LARGE SCALE GENOMIC DNA]</scope>
    <source>
        <strain evidence="2 3">JA135</strain>
    </source>
</reference>
<dbReference type="EMBL" id="JACIGI010000022">
    <property type="protein sequence ID" value="MBB4286847.1"/>
    <property type="molecule type" value="Genomic_DNA"/>
</dbReference>
<gene>
    <name evidence="2" type="ORF">GGD88_002588</name>
</gene>
<evidence type="ECO:0000313" key="3">
    <source>
        <dbReference type="Proteomes" id="UP000555728"/>
    </source>
</evidence>
<feature type="compositionally biased region" description="Pro residues" evidence="1">
    <location>
        <begin position="163"/>
        <end position="173"/>
    </location>
</feature>
<comment type="caution">
    <text evidence="2">The sequence shown here is derived from an EMBL/GenBank/DDBJ whole genome shotgun (WGS) entry which is preliminary data.</text>
</comment>
<dbReference type="RefSeq" id="WP_184436036.1">
    <property type="nucleotide sequence ID" value="NZ_JACIGI010000022.1"/>
</dbReference>
<name>A0A7W6WLW3_9PROT</name>
<dbReference type="Pfam" id="PF02620">
    <property type="entry name" value="YceD"/>
    <property type="match status" value="1"/>
</dbReference>
<evidence type="ECO:0000256" key="1">
    <source>
        <dbReference type="SAM" id="MobiDB-lite"/>
    </source>
</evidence>
<feature type="region of interest" description="Disordered" evidence="1">
    <location>
        <begin position="99"/>
        <end position="124"/>
    </location>
</feature>
<accession>A0A7W6WLW3</accession>
<protein>
    <submittedName>
        <fullName evidence="2">Uncharacterized metal-binding protein YceD (DUF177 family)</fullName>
    </submittedName>
</protein>
<dbReference type="InterPro" id="IPR003772">
    <property type="entry name" value="YceD"/>
</dbReference>
<feature type="region of interest" description="Disordered" evidence="1">
    <location>
        <begin position="149"/>
        <end position="173"/>
    </location>
</feature>
<evidence type="ECO:0000313" key="2">
    <source>
        <dbReference type="EMBL" id="MBB4286847.1"/>
    </source>
</evidence>
<proteinExistence type="predicted"/>
<sequence>MTAGPVAEFARPVVADQITPEGRVLTLDATEAERAALAQRFGLDALDRLVAELTVRRLGARRGATRLEVAGRLEADVGQTCVVTLAPLHRRIEEAVRQRYSDEDDATPGAVDIDAGEGDLEEPPGPIVGGVIDVGELLAETLGLAIDPHPRAPDATFEATAVPPEPIPETPAPKPFAALAALKRGADES</sequence>
<dbReference type="AlphaFoldDB" id="A0A7W6WLW3"/>
<organism evidence="2 3">
    <name type="scientific">Roseospira goensis</name>
    <dbReference type="NCBI Taxonomy" id="391922"/>
    <lineage>
        <taxon>Bacteria</taxon>
        <taxon>Pseudomonadati</taxon>
        <taxon>Pseudomonadota</taxon>
        <taxon>Alphaproteobacteria</taxon>
        <taxon>Rhodospirillales</taxon>
        <taxon>Rhodospirillaceae</taxon>
        <taxon>Roseospira</taxon>
    </lineage>
</organism>
<keyword evidence="3" id="KW-1185">Reference proteome</keyword>